<feature type="region of interest" description="Disordered" evidence="1">
    <location>
        <begin position="718"/>
        <end position="753"/>
    </location>
</feature>
<comment type="caution">
    <text evidence="3">The sequence shown here is derived from an EMBL/GenBank/DDBJ whole genome shotgun (WGS) entry which is preliminary data.</text>
</comment>
<accession>A0A2P6TWA7</accession>
<dbReference type="OrthoDB" id="514838at2759"/>
<dbReference type="PANTHER" id="PTHR14374:SF0">
    <property type="entry name" value="TRAFFICKING PROTEIN PARTICLE COMPLEX SUBUNIT 11"/>
    <property type="match status" value="1"/>
</dbReference>
<dbReference type="PANTHER" id="PTHR14374">
    <property type="entry name" value="FOIE GRAS"/>
    <property type="match status" value="1"/>
</dbReference>
<reference evidence="3 4" key="1">
    <citation type="journal article" date="2018" name="Plant J.">
        <title>Genome sequences of Chlorella sorokiniana UTEX 1602 and Micractinium conductrix SAG 241.80: implications to maltose excretion by a green alga.</title>
        <authorList>
            <person name="Arriola M.B."/>
            <person name="Velmurugan N."/>
            <person name="Zhang Y."/>
            <person name="Plunkett M.H."/>
            <person name="Hondzo H."/>
            <person name="Barney B.M."/>
        </authorList>
    </citation>
    <scope>NUCLEOTIDE SEQUENCE [LARGE SCALE GENOMIC DNA]</scope>
    <source>
        <strain evidence="4">UTEX 1602</strain>
    </source>
</reference>
<evidence type="ECO:0000259" key="2">
    <source>
        <dbReference type="Pfam" id="PF11817"/>
    </source>
</evidence>
<dbReference type="AlphaFoldDB" id="A0A2P6TWA7"/>
<gene>
    <name evidence="3" type="ORF">C2E21_2711</name>
</gene>
<protein>
    <recommendedName>
        <fullName evidence="2">Trafficking protein particle complex subunit 11 domain-containing protein</fullName>
    </recommendedName>
</protein>
<keyword evidence="4" id="KW-1185">Reference proteome</keyword>
<feature type="domain" description="Trafficking protein particle complex subunit 11" evidence="2">
    <location>
        <begin position="249"/>
        <end position="532"/>
    </location>
</feature>
<dbReference type="Pfam" id="PF11817">
    <property type="entry name" value="Foie-gras_1"/>
    <property type="match status" value="1"/>
</dbReference>
<feature type="region of interest" description="Disordered" evidence="1">
    <location>
        <begin position="592"/>
        <end position="611"/>
    </location>
</feature>
<evidence type="ECO:0000313" key="3">
    <source>
        <dbReference type="EMBL" id="PRW58338.1"/>
    </source>
</evidence>
<sequence>MESYGAELTSPPLPLVALIGPPEALPPLADYLRTQHTPRLQSLGVPDAHSAAGAFGARKVAPSSAPPAGILKAGWLRKHRTSRPAVAALLVERESVVGDPSSWAWLVSQLDAVRVATKGRGARIVVIITQQAGAAEVPEDRIAMICRQAGIERRCVLTHVPSEGLPALQVVGRVLAEQAALFYATDAQRRLTAHAHRNVPSPDLNLRTAFKLGALAEFRADWSSALRMYGEAYGYLPQILAAAGAQPQRFAEVRAVAEQVHVKLVSLLLLALKQVPEALAQFDTHIRLFRRVPFEAPPGLAASHHAWLCRQHMVLAELLVSSGLGASEQLKREHHPGQLCLAAAQAAIERRKAAAFISGMHGGNAPESPGKVSPGQYVGKVALLPSDPAAAVITASGAALTAALAGLPASGAAAVAGVARRLSEDEFELYLESEECGVQHSKATVDLLRTAQDALARSGRRAGKTLQHCMLLLGHELLEAGDAAAAERLLTQVAGFYRRERWEGPLASALLLLRECHQNTHNLAAHAELSLEVSALEGSALDPEQRSAMATAAAAVLAPLPPLLDLSFGDASSSGGSAASITYQLPALLPEAAQQEQPASPRAGRPPPAAPPVALGWLRGGWAGGRPPFSLAAGFLPGRWQVEVPPQHHPPLLLVQAPESLLQGEQAAVTVTVSVGVHAIQGAVLQAKAVHVDSQQELGLLPTATSLAALTAGTAGAASAASGSPGAAGPGGIATALPPGASSPSSTRASSSAIPAGELRLGDLAAGQRRQLVLLLDARCSGPVDVLVELKYTAASHDVGTPGGTTMPEQGHCTVLLPVQVRVPWRLAVQLLGPPSTHTLLAAAVPAAGLGSSGGGGADGEPGALLAEQTQRLQTMSLQDGQPASAADLGAAADSRDLAMLLLRSLPPSFMAPLLTAELRYPPAATAGQAAALELLLSNGGATNQEVAVSVGDPHGFLLSGPKSTMVQLLPRSATTVTWHAAPYHIGLLPLPDITVTSAQHGQAAPVSRGCTLFVERSPEQVEQPAGLL</sequence>
<feature type="compositionally biased region" description="Low complexity" evidence="1">
    <location>
        <begin position="733"/>
        <end position="753"/>
    </location>
</feature>
<dbReference type="EMBL" id="LHPG02000005">
    <property type="protein sequence ID" value="PRW58338.1"/>
    <property type="molecule type" value="Genomic_DNA"/>
</dbReference>
<dbReference type="InterPro" id="IPR021773">
    <property type="entry name" value="TPC11"/>
</dbReference>
<evidence type="ECO:0000256" key="1">
    <source>
        <dbReference type="SAM" id="MobiDB-lite"/>
    </source>
</evidence>
<proteinExistence type="predicted"/>
<dbReference type="STRING" id="3076.A0A2P6TWA7"/>
<organism evidence="3 4">
    <name type="scientific">Chlorella sorokiniana</name>
    <name type="common">Freshwater green alga</name>
    <dbReference type="NCBI Taxonomy" id="3076"/>
    <lineage>
        <taxon>Eukaryota</taxon>
        <taxon>Viridiplantae</taxon>
        <taxon>Chlorophyta</taxon>
        <taxon>core chlorophytes</taxon>
        <taxon>Trebouxiophyceae</taxon>
        <taxon>Chlorellales</taxon>
        <taxon>Chlorellaceae</taxon>
        <taxon>Chlorella clade</taxon>
        <taxon>Chlorella</taxon>
    </lineage>
</organism>
<dbReference type="Proteomes" id="UP000239899">
    <property type="component" value="Unassembled WGS sequence"/>
</dbReference>
<name>A0A2P6TWA7_CHLSO</name>
<evidence type="ECO:0000313" key="4">
    <source>
        <dbReference type="Proteomes" id="UP000239899"/>
    </source>
</evidence>